<dbReference type="EMBL" id="JAIWYP010000007">
    <property type="protein sequence ID" value="KAH3791619.1"/>
    <property type="molecule type" value="Genomic_DNA"/>
</dbReference>
<evidence type="ECO:0000313" key="2">
    <source>
        <dbReference type="Proteomes" id="UP000828390"/>
    </source>
</evidence>
<proteinExistence type="predicted"/>
<dbReference type="AlphaFoldDB" id="A0A9D4F3B8"/>
<dbReference type="Proteomes" id="UP000828390">
    <property type="component" value="Unassembled WGS sequence"/>
</dbReference>
<gene>
    <name evidence="1" type="ORF">DPMN_145107</name>
</gene>
<keyword evidence="2" id="KW-1185">Reference proteome</keyword>
<name>A0A9D4F3B8_DREPO</name>
<organism evidence="1 2">
    <name type="scientific">Dreissena polymorpha</name>
    <name type="common">Zebra mussel</name>
    <name type="synonym">Mytilus polymorpha</name>
    <dbReference type="NCBI Taxonomy" id="45954"/>
    <lineage>
        <taxon>Eukaryota</taxon>
        <taxon>Metazoa</taxon>
        <taxon>Spiralia</taxon>
        <taxon>Lophotrochozoa</taxon>
        <taxon>Mollusca</taxon>
        <taxon>Bivalvia</taxon>
        <taxon>Autobranchia</taxon>
        <taxon>Heteroconchia</taxon>
        <taxon>Euheterodonta</taxon>
        <taxon>Imparidentia</taxon>
        <taxon>Neoheterodontei</taxon>
        <taxon>Myida</taxon>
        <taxon>Dreissenoidea</taxon>
        <taxon>Dreissenidae</taxon>
        <taxon>Dreissena</taxon>
    </lineage>
</organism>
<sequence length="59" mass="6653">MVRNPSVRVKQTEADYDTLENIDITDLSDQVSIDVSNNDLSNTGVAHHDQTIMHMDHTD</sequence>
<reference evidence="1" key="2">
    <citation type="submission" date="2020-11" db="EMBL/GenBank/DDBJ databases">
        <authorList>
            <person name="McCartney M.A."/>
            <person name="Auch B."/>
            <person name="Kono T."/>
            <person name="Mallez S."/>
            <person name="Becker A."/>
            <person name="Gohl D.M."/>
            <person name="Silverstein K.A.T."/>
            <person name="Koren S."/>
            <person name="Bechman K.B."/>
            <person name="Herman A."/>
            <person name="Abrahante J.E."/>
            <person name="Garbe J."/>
        </authorList>
    </citation>
    <scope>NUCLEOTIDE SEQUENCE</scope>
    <source>
        <strain evidence="1">Duluth1</strain>
        <tissue evidence="1">Whole animal</tissue>
    </source>
</reference>
<reference evidence="1" key="1">
    <citation type="journal article" date="2019" name="bioRxiv">
        <title>The Genome of the Zebra Mussel, Dreissena polymorpha: A Resource for Invasive Species Research.</title>
        <authorList>
            <person name="McCartney M.A."/>
            <person name="Auch B."/>
            <person name="Kono T."/>
            <person name="Mallez S."/>
            <person name="Zhang Y."/>
            <person name="Obille A."/>
            <person name="Becker A."/>
            <person name="Abrahante J.E."/>
            <person name="Garbe J."/>
            <person name="Badalamenti J.P."/>
            <person name="Herman A."/>
            <person name="Mangelson H."/>
            <person name="Liachko I."/>
            <person name="Sullivan S."/>
            <person name="Sone E.D."/>
            <person name="Koren S."/>
            <person name="Silverstein K.A.T."/>
            <person name="Beckman K.B."/>
            <person name="Gohl D.M."/>
        </authorList>
    </citation>
    <scope>NUCLEOTIDE SEQUENCE</scope>
    <source>
        <strain evidence="1">Duluth1</strain>
        <tissue evidence="1">Whole animal</tissue>
    </source>
</reference>
<accession>A0A9D4F3B8</accession>
<protein>
    <submittedName>
        <fullName evidence="1">Uncharacterized protein</fullName>
    </submittedName>
</protein>
<evidence type="ECO:0000313" key="1">
    <source>
        <dbReference type="EMBL" id="KAH3791619.1"/>
    </source>
</evidence>
<comment type="caution">
    <text evidence="1">The sequence shown here is derived from an EMBL/GenBank/DDBJ whole genome shotgun (WGS) entry which is preliminary data.</text>
</comment>